<evidence type="ECO:0000313" key="2">
    <source>
        <dbReference type="EMBL" id="UPZ17997.1"/>
    </source>
</evidence>
<dbReference type="InterPro" id="IPR023809">
    <property type="entry name" value="Thiopep_bacteriocin_synth_dom"/>
</dbReference>
<dbReference type="Proteomes" id="UP000829998">
    <property type="component" value="Chromosome"/>
</dbReference>
<protein>
    <submittedName>
        <fullName evidence="2">Thiopeptide-type bacteriocin biosynthesis protein</fullName>
    </submittedName>
</protein>
<gene>
    <name evidence="2" type="ORF">M0M44_11760</name>
</gene>
<dbReference type="RefSeq" id="WP_248729935.1">
    <property type="nucleotide sequence ID" value="NZ_CP096829.1"/>
</dbReference>
<sequence length="289" mass="34678">MEDVKRVFIPGEEWLYFKIYCGNYSADYILSNDVLLIVDVLLKNNLIDKWFFIRYTDPENHLRIRFHLTDCKNIHNVMQIANAHFSKLFEKHIVYDIAIATYKREIERYSANIIIEIENLFYCHSTKIIQLINNTVSEYDEITRIFASLLMMHDLLKYFGIPLSHCQKITEDICFQFKLEYSMDRNNSRRISKLYLKYRNDISLLLNQGKNPEHLSGLNKVMRMRKEEVKILKIILEKIKKDNEITSLQLIISIVHMNVNRTFRSKQREYEMLCYSLMNQYFKSVIAQK</sequence>
<accession>A0ABY4LY35</accession>
<feature type="domain" description="Thiopeptide-type bacteriocin biosynthesis" evidence="1">
    <location>
        <begin position="14"/>
        <end position="281"/>
    </location>
</feature>
<keyword evidence="3" id="KW-1185">Reference proteome</keyword>
<dbReference type="EMBL" id="CP096829">
    <property type="protein sequence ID" value="UPZ17997.1"/>
    <property type="molecule type" value="Genomic_DNA"/>
</dbReference>
<proteinExistence type="predicted"/>
<evidence type="ECO:0000259" key="1">
    <source>
        <dbReference type="Pfam" id="PF14028"/>
    </source>
</evidence>
<name>A0ABY4LY35_9FLAO</name>
<dbReference type="NCBIfam" id="TIGR03891">
    <property type="entry name" value="thiopep_ocin"/>
    <property type="match status" value="1"/>
</dbReference>
<evidence type="ECO:0000313" key="3">
    <source>
        <dbReference type="Proteomes" id="UP000829998"/>
    </source>
</evidence>
<organism evidence="2 3">
    <name type="scientific">Flavobacterium humidisoli</name>
    <dbReference type="NCBI Taxonomy" id="2937442"/>
    <lineage>
        <taxon>Bacteria</taxon>
        <taxon>Pseudomonadati</taxon>
        <taxon>Bacteroidota</taxon>
        <taxon>Flavobacteriia</taxon>
        <taxon>Flavobacteriales</taxon>
        <taxon>Flavobacteriaceae</taxon>
        <taxon>Flavobacterium</taxon>
    </lineage>
</organism>
<dbReference type="Pfam" id="PF14028">
    <property type="entry name" value="Lant_dehydr_C"/>
    <property type="match status" value="1"/>
</dbReference>
<reference evidence="2 3" key="1">
    <citation type="submission" date="2022-04" db="EMBL/GenBank/DDBJ databases">
        <authorList>
            <person name="Ra J.-S."/>
            <person name="Kim S.-B."/>
        </authorList>
    </citation>
    <scope>NUCLEOTIDE SEQUENCE [LARGE SCALE GENOMIC DNA]</scope>
    <source>
        <strain evidence="2 3">MMS21-Er5</strain>
    </source>
</reference>